<dbReference type="Pfam" id="PF12951">
    <property type="entry name" value="PATR"/>
    <property type="match status" value="6"/>
</dbReference>
<dbReference type="InterPro" id="IPR011050">
    <property type="entry name" value="Pectin_lyase_fold/virulence"/>
</dbReference>
<dbReference type="SUPFAM" id="SSF103515">
    <property type="entry name" value="Autotransporter"/>
    <property type="match status" value="1"/>
</dbReference>
<dbReference type="SUPFAM" id="SSF51126">
    <property type="entry name" value="Pectin lyase-like"/>
    <property type="match status" value="3"/>
</dbReference>
<name>A0A6S7AJ64_9BURK</name>
<dbReference type="Proteomes" id="UP000494111">
    <property type="component" value="Unassembled WGS sequence"/>
</dbReference>
<dbReference type="InterPro" id="IPR005546">
    <property type="entry name" value="Autotransporte_beta"/>
</dbReference>
<dbReference type="InterPro" id="IPR036709">
    <property type="entry name" value="Autotransporte_beta_dom_sf"/>
</dbReference>
<organism evidence="4 5">
    <name type="scientific">Achromobacter deleyi</name>
    <dbReference type="NCBI Taxonomy" id="1353891"/>
    <lineage>
        <taxon>Bacteria</taxon>
        <taxon>Pseudomonadati</taxon>
        <taxon>Pseudomonadota</taxon>
        <taxon>Betaproteobacteria</taxon>
        <taxon>Burkholderiales</taxon>
        <taxon>Alcaligenaceae</taxon>
        <taxon>Achromobacter</taxon>
    </lineage>
</organism>
<dbReference type="EMBL" id="CADIJO010000025">
    <property type="protein sequence ID" value="CAB3734762.1"/>
    <property type="molecule type" value="Genomic_DNA"/>
</dbReference>
<sequence length="1488" mass="152038">MKIRNKQARRLKPLGGATGALLLSSAMAQGTVIGEGETRYFPTTPLDNGTITMQGGTLISEFTQALTPAQNLIFEAGKTSTIASTLAQTLTIGSALNIQGVARFGMDTQKGEIELAAGIPVTVGPQAELRVEGGKLRNAAGSTALSAITSQAATTFVGEYATLDFNSSPGYIRNLQSSTVSPSVASAAQPLTIETGNYGGFFQGVSRLEKVSDGTLKLFGVTGYSGPIQISAGTLHISNEGTYGSYGSQGSGNIVNNGLLVFENFSGGVNGDISGPGNLDVTGNTLLSLAGNNTYTGRTTIGEGAELIIASSSGQYSMNPGQWINNGKLSYQRDTVTVLEQPISGTGELKQSGTGLLILAADNTYAGITTVIGKLQIGNGGASGSIGRGSLLGSSLSIVTLNRSDDFVIDNDISLQEGTLIKTGAGKSTLLGLVGGYKMGLDVQNGTVQFGTGGTEGKFFGGEISLAQGAQVAFNHSDYTELSGKLTGQGQFNLLGPARLGINLDGSAFTGHTTVTGGELFMNRNSSLGGTLSVKNGGRLQGYGQVGNTEIEAGGMLVSSGFSTLRVNGDLALQQGSTFRYYLGNPGPESTPGTSGTTRVTGNLSLNGKLQIRDNNIPALGYHRLFTYGGALDGAGLTLDTIPANYTRGQFSVDTSRSGVVDLRVAPVSAPESLLSWTGGSGTWDAGNLQWNVDGAPSWAAAWGNQHAVFKDTAGTVAVAGTQSFKGLQFLTDGWQFTTHASGGVLQTADDGSELRVLTGASATLGVAIQGAGGLSKTGGGTLVLNQANRYSGGTRLMDGVLSVAQDVNLGDRIGPLAFNGGTLRITGTDYTQTSRNIIWEAQGGAFDIAASDNRFTVAQPLTGGGDLVKLGTGTLVLGGKNSYANTHVDAGTLVGNADSIRGNLQNRGAVVFDQAQDGTFAGSVSGNGTLTKSGAGMLMLTGDGSAFTGHTQVDAGVLSVGVKGQGSLGGTLSVSNNAVLQGTGTVGNTTVQAGGAIAPGNSIGTLRVQGDLTLAPGSVYRVEADPESNNSDRIDVTGTANLAGSVLHVGPESRLAGERTYTILTANRLNGQFASSSSSFAFVDSSIGYEPQAVTLRLTRKGGGMRFADAAYTSNQRATANALESLAGGNPLYQYVLTLPQGAPAGVFDQLSGETHASITSSLSSASGVARSLPFKSLRTNLDAGLAAGEPVAQDGAGGLPVSALPSSKAQPAWAEIVGNWQTFNGNDNTSRVDQRTGGVFIGADHAVGAGWRLGGALGYTDSRITVDAKSSKADVDSYSATIYGGKSFKAGPGNINWLAGAGYIWHDVSTTRNVAAAGQPEKLTANYGASTAQVFTEIGYALPVTDRLQLEPFSGVAWSNTRTRGFQETGGIAALQGQSASNTLTTTTLGLRGKTAFSAGKTEAVLRASAGWRHAFGDVEPGTRLAFDGSQPFSVTGAPIARNAAFTELGVDLAISQSAVIGITYSGQYGGGNRENAGTIGVTWRY</sequence>
<dbReference type="InterPro" id="IPR006315">
    <property type="entry name" value="OM_autotransptr_brl_dom"/>
</dbReference>
<evidence type="ECO:0000259" key="3">
    <source>
        <dbReference type="PROSITE" id="PS51208"/>
    </source>
</evidence>
<dbReference type="NCBIfam" id="TIGR01414">
    <property type="entry name" value="autotrans_barl"/>
    <property type="match status" value="1"/>
</dbReference>
<gene>
    <name evidence="4" type="ORF">LMG3458_05177</name>
</gene>
<dbReference type="Gene3D" id="2.160.20.20">
    <property type="match status" value="1"/>
</dbReference>
<feature type="domain" description="Autotransporter" evidence="3">
    <location>
        <begin position="1207"/>
        <end position="1488"/>
    </location>
</feature>
<dbReference type="InterPro" id="IPR051551">
    <property type="entry name" value="Autotransporter_adhesion"/>
</dbReference>
<accession>A0A6S7AJ64</accession>
<dbReference type="GO" id="GO:0019867">
    <property type="term" value="C:outer membrane"/>
    <property type="evidence" value="ECO:0007669"/>
    <property type="project" value="InterPro"/>
</dbReference>
<dbReference type="PROSITE" id="PS51208">
    <property type="entry name" value="AUTOTRANSPORTER"/>
    <property type="match status" value="1"/>
</dbReference>
<proteinExistence type="predicted"/>
<feature type="signal peptide" evidence="2">
    <location>
        <begin position="1"/>
        <end position="28"/>
    </location>
</feature>
<dbReference type="PANTHER" id="PTHR35037:SF3">
    <property type="entry name" value="C-TERMINAL REGION OF AIDA-LIKE PROTEIN"/>
    <property type="match status" value="1"/>
</dbReference>
<feature type="chain" id="PRO_5028947296" description="Autotransporter domain-containing protein" evidence="2">
    <location>
        <begin position="29"/>
        <end position="1488"/>
    </location>
</feature>
<dbReference type="Pfam" id="PF03797">
    <property type="entry name" value="Autotransporter"/>
    <property type="match status" value="1"/>
</dbReference>
<reference evidence="4 5" key="1">
    <citation type="submission" date="2020-04" db="EMBL/GenBank/DDBJ databases">
        <authorList>
            <person name="De Canck E."/>
        </authorList>
    </citation>
    <scope>NUCLEOTIDE SEQUENCE [LARGE SCALE GENOMIC DNA]</scope>
    <source>
        <strain evidence="4 5">LMG 3458</strain>
    </source>
</reference>
<dbReference type="SMART" id="SM00869">
    <property type="entry name" value="Autotransporter"/>
    <property type="match status" value="1"/>
</dbReference>
<dbReference type="InterPro" id="IPR012332">
    <property type="entry name" value="Autotransporter_pectin_lyase_C"/>
</dbReference>
<evidence type="ECO:0000313" key="4">
    <source>
        <dbReference type="EMBL" id="CAB3734762.1"/>
    </source>
</evidence>
<keyword evidence="1 2" id="KW-0732">Signal</keyword>
<dbReference type="PANTHER" id="PTHR35037">
    <property type="entry name" value="C-TERMINAL REGION OF AIDA-LIKE PROTEIN"/>
    <property type="match status" value="1"/>
</dbReference>
<protein>
    <recommendedName>
        <fullName evidence="3">Autotransporter domain-containing protein</fullName>
    </recommendedName>
</protein>
<dbReference type="NCBIfam" id="TIGR02601">
    <property type="entry name" value="autotrns_rpt"/>
    <property type="match status" value="2"/>
</dbReference>
<dbReference type="InterPro" id="IPR013425">
    <property type="entry name" value="Autotrns_rpt"/>
</dbReference>
<evidence type="ECO:0000256" key="2">
    <source>
        <dbReference type="SAM" id="SignalP"/>
    </source>
</evidence>
<dbReference type="Gene3D" id="2.40.128.130">
    <property type="entry name" value="Autotransporter beta-domain"/>
    <property type="match status" value="1"/>
</dbReference>
<evidence type="ECO:0000256" key="1">
    <source>
        <dbReference type="ARBA" id="ARBA00022729"/>
    </source>
</evidence>
<evidence type="ECO:0000313" key="5">
    <source>
        <dbReference type="Proteomes" id="UP000494111"/>
    </source>
</evidence>
<dbReference type="RefSeq" id="WP_175190705.1">
    <property type="nucleotide sequence ID" value="NZ_CADIJO010000025.1"/>
</dbReference>